<dbReference type="STRING" id="706587.Desti_0342"/>
<evidence type="ECO:0000256" key="1">
    <source>
        <dbReference type="ARBA" id="ARBA00004418"/>
    </source>
</evidence>
<evidence type="ECO:0000256" key="3">
    <source>
        <dbReference type="ARBA" id="ARBA00023002"/>
    </source>
</evidence>
<dbReference type="OrthoDB" id="9787729at2"/>
<reference evidence="7" key="1">
    <citation type="submission" date="2012-06" db="EMBL/GenBank/DDBJ databases">
        <title>Complete sequence of chromosome of Desulfomonile tiedjei DSM 6799.</title>
        <authorList>
            <person name="Lucas S."/>
            <person name="Copeland A."/>
            <person name="Lapidus A."/>
            <person name="Glavina del Rio T."/>
            <person name="Dalin E."/>
            <person name="Tice H."/>
            <person name="Bruce D."/>
            <person name="Goodwin L."/>
            <person name="Pitluck S."/>
            <person name="Peters L."/>
            <person name="Ovchinnikova G."/>
            <person name="Zeytun A."/>
            <person name="Lu M."/>
            <person name="Kyrpides N."/>
            <person name="Mavromatis K."/>
            <person name="Ivanova N."/>
            <person name="Brettin T."/>
            <person name="Detter J.C."/>
            <person name="Han C."/>
            <person name="Larimer F."/>
            <person name="Land M."/>
            <person name="Hauser L."/>
            <person name="Markowitz V."/>
            <person name="Cheng J.-F."/>
            <person name="Hugenholtz P."/>
            <person name="Woyke T."/>
            <person name="Wu D."/>
            <person name="Spring S."/>
            <person name="Schroeder M."/>
            <person name="Brambilla E."/>
            <person name="Klenk H.-P."/>
            <person name="Eisen J.A."/>
        </authorList>
    </citation>
    <scope>NUCLEOTIDE SEQUENCE [LARGE SCALE GENOMIC DNA]</scope>
    <source>
        <strain evidence="7">ATCC 49306 / DSM 6799 / DCB-1</strain>
    </source>
</reference>
<evidence type="ECO:0000313" key="7">
    <source>
        <dbReference type="Proteomes" id="UP000006055"/>
    </source>
</evidence>
<dbReference type="GO" id="GO:0016491">
    <property type="term" value="F:oxidoreductase activity"/>
    <property type="evidence" value="ECO:0007669"/>
    <property type="project" value="UniProtKB-KW"/>
</dbReference>
<dbReference type="GO" id="GO:0051536">
    <property type="term" value="F:iron-sulfur cluster binding"/>
    <property type="evidence" value="ECO:0007669"/>
    <property type="project" value="InterPro"/>
</dbReference>
<keyword evidence="7" id="KW-1185">Reference proteome</keyword>
<accession>I4C0I9</accession>
<comment type="subcellular location">
    <subcellularLocation>
        <location evidence="1">Periplasm</location>
    </subcellularLocation>
</comment>
<dbReference type="PANTHER" id="PTHR42845">
    <property type="entry name" value="COENZYME F420-REDUCING HYDROGENASE, GAMMA SUBUNIT"/>
    <property type="match status" value="1"/>
</dbReference>
<feature type="domain" description="NADH:ubiquinone oxidoreductase-like 20kDa subunit" evidence="5">
    <location>
        <begin position="40"/>
        <end position="184"/>
    </location>
</feature>
<dbReference type="InterPro" id="IPR051349">
    <property type="entry name" value="Hydrogenase_assoc-protein"/>
</dbReference>
<evidence type="ECO:0000256" key="2">
    <source>
        <dbReference type="ARBA" id="ARBA00022764"/>
    </source>
</evidence>
<dbReference type="InterPro" id="IPR006137">
    <property type="entry name" value="NADH_UbQ_OxRdtase-like_20kDa"/>
</dbReference>
<sequence>MTEIKPNGHFTNGHNGRPQETAATNESGKVRVATVWLDGCSGCHMSFLDIDQQIVAIAELVDIVYSPIVDAKKFPGAVDLTLIEGAVSSDEDEEKVHAIRLATKLLVSFGDCAVTANVPAMRNQYKVEEVFKRAYLENATLNPQIPHVGLPRLLKKARPVHEIVNVDLFLPGCPPPTDAIHFVLGELLEGRVPNLKGKTRFGA</sequence>
<gene>
    <name evidence="6" type="ordered locus">Desti_0342</name>
</gene>
<dbReference type="Proteomes" id="UP000006055">
    <property type="component" value="Chromosome"/>
</dbReference>
<dbReference type="HOGENOM" id="CLU_093095_0_0_7"/>
<name>I4C0I9_DESTA</name>
<feature type="region of interest" description="Disordered" evidence="4">
    <location>
        <begin position="1"/>
        <end position="26"/>
    </location>
</feature>
<proteinExistence type="predicted"/>
<dbReference type="Gene3D" id="3.40.50.700">
    <property type="entry name" value="NADH:ubiquinone oxidoreductase-like, 20kDa subunit"/>
    <property type="match status" value="1"/>
</dbReference>
<evidence type="ECO:0000256" key="4">
    <source>
        <dbReference type="SAM" id="MobiDB-lite"/>
    </source>
</evidence>
<dbReference type="RefSeq" id="WP_014808239.1">
    <property type="nucleotide sequence ID" value="NC_018025.1"/>
</dbReference>
<dbReference type="AlphaFoldDB" id="I4C0I9"/>
<dbReference type="PATRIC" id="fig|706587.4.peg.388"/>
<dbReference type="SUPFAM" id="SSF56770">
    <property type="entry name" value="HydA/Nqo6-like"/>
    <property type="match status" value="1"/>
</dbReference>
<dbReference type="GO" id="GO:0042597">
    <property type="term" value="C:periplasmic space"/>
    <property type="evidence" value="ECO:0007669"/>
    <property type="project" value="UniProtKB-SubCell"/>
</dbReference>
<keyword evidence="2" id="KW-0574">Periplasm</keyword>
<keyword evidence="3" id="KW-0560">Oxidoreductase</keyword>
<dbReference type="EMBL" id="CP003360">
    <property type="protein sequence ID" value="AFM23080.1"/>
    <property type="molecule type" value="Genomic_DNA"/>
</dbReference>
<dbReference type="KEGG" id="dti:Desti_0342"/>
<dbReference type="InterPro" id="IPR037024">
    <property type="entry name" value="NiFe_Hase_small_N_sf"/>
</dbReference>
<dbReference type="PANTHER" id="PTHR42845:SF1">
    <property type="entry name" value="HYDROGENASE SMALL SUBUNIT"/>
    <property type="match status" value="1"/>
</dbReference>
<dbReference type="eggNOG" id="COG1941">
    <property type="taxonomic scope" value="Bacteria"/>
</dbReference>
<dbReference type="Pfam" id="PF01058">
    <property type="entry name" value="Oxidored_q6"/>
    <property type="match status" value="1"/>
</dbReference>
<organism evidence="6 7">
    <name type="scientific">Desulfomonile tiedjei (strain ATCC 49306 / DSM 6799 / DCB-1)</name>
    <dbReference type="NCBI Taxonomy" id="706587"/>
    <lineage>
        <taxon>Bacteria</taxon>
        <taxon>Pseudomonadati</taxon>
        <taxon>Thermodesulfobacteriota</taxon>
        <taxon>Desulfomonilia</taxon>
        <taxon>Desulfomonilales</taxon>
        <taxon>Desulfomonilaceae</taxon>
        <taxon>Desulfomonile</taxon>
    </lineage>
</organism>
<evidence type="ECO:0000259" key="5">
    <source>
        <dbReference type="Pfam" id="PF01058"/>
    </source>
</evidence>
<evidence type="ECO:0000313" key="6">
    <source>
        <dbReference type="EMBL" id="AFM23080.1"/>
    </source>
</evidence>
<protein>
    <submittedName>
        <fullName evidence="6">Coenzyme F420-reducing hydrogenase, gamma subunit</fullName>
    </submittedName>
</protein>